<organism evidence="7 8">
    <name type="scientific">Sorangium cellulosum</name>
    <name type="common">Polyangium cellulosum</name>
    <dbReference type="NCBI Taxonomy" id="56"/>
    <lineage>
        <taxon>Bacteria</taxon>
        <taxon>Pseudomonadati</taxon>
        <taxon>Myxococcota</taxon>
        <taxon>Polyangia</taxon>
        <taxon>Polyangiales</taxon>
        <taxon>Polyangiaceae</taxon>
        <taxon>Sorangium</taxon>
    </lineage>
</organism>
<dbReference type="InterPro" id="IPR037026">
    <property type="entry name" value="Vgr_OB-fold_dom_sf"/>
</dbReference>
<feature type="domain" description="Gp5/Type VI secretion system Vgr C-terminal trimerisation" evidence="6">
    <location>
        <begin position="457"/>
        <end position="564"/>
    </location>
</feature>
<sequence>MTPRTLSTFFRAHAIASRDVLGFRVEHRLGLVTRAEVELRSGAYVDPDELLGSPATLAFGREGPEHEVHGVVTDVEITATPADHDLQGALYRIHVASWMGLLEREVDCRIFQDKDVKEIVSEVLRRAGIDDQRQSWRLVSSYPKRVHCVQYNESSLAFVSRLLEEEGIYFHAESGDAGEVVVFEDDSTSSDPIDGDKEVPYRLGAGLAGAEDAIGVLTRRCRTATGKVVLRDVDFEAPTLDQTVTAAADTDADLEVYDHPGLYTDRREGERLARVRLEALQAERALLELESGCPRLMAGRWLKLVDAPDALDGDHFITAAVHELRDGVYLARATTVPRSVRYRSPRRTPAPIIEGPQTAVVVAPPGAPTEDIHTDAHGRCKIKFHWDRHGEGDDTASCWIRVAQPQASGAILLPRVGWEVIVEFLEGNPDRPIVTGRVFNGRFMPPYALPEGKSRTALRTSSSPGGSGANEIRLEDRAGSEEISIRSQRNTTLATANDKTRSTGAHESKSVKVDARLTVGADQKIQVTNGYLSTVDGAQTATVGGNRTVQVSAAFGLTARGASAATVGGTHKEMDGNPASALLSLAGKAPTEAATAEARRALMALDRAVVAKVDQVMAPVHALESQLGDLGAAMDALGAGNLGATGKALDATASLPSPAAFGASLGAIAGGPAPPGGDAGWLEALLGRGREAGSGRPGDASGAGSGASGESGAGPDGGAASPSASDSATGPGHSVNVCASTHEEKVGGVRATIAAAGIHTTVGGARTQRVGAARVELVAGARVETCLADKTEKAAGLAVVSGAPESERVGGSRTTMVGGAVIDRIGGSHTVVAGGKGMFIGAFHEVDAAGAILLKCGPSEVVIDGGGVTIKAGLVTITAPNVRLKRNVSLM</sequence>
<dbReference type="SUPFAM" id="SSF69349">
    <property type="entry name" value="Phage fibre proteins"/>
    <property type="match status" value="2"/>
</dbReference>
<dbReference type="Gene3D" id="3.55.50.10">
    <property type="entry name" value="Baseplate protein-like domains"/>
    <property type="match status" value="1"/>
</dbReference>
<protein>
    <submittedName>
        <fullName evidence="7">Uncharacterized protein</fullName>
    </submittedName>
</protein>
<evidence type="ECO:0000256" key="4">
    <source>
        <dbReference type="SAM" id="MobiDB-lite"/>
    </source>
</evidence>
<evidence type="ECO:0000256" key="2">
    <source>
        <dbReference type="ARBA" id="ARBA00005558"/>
    </source>
</evidence>
<dbReference type="RefSeq" id="WP_129578093.1">
    <property type="nucleotide sequence ID" value="NZ_CP012672.1"/>
</dbReference>
<evidence type="ECO:0000313" key="8">
    <source>
        <dbReference type="Proteomes" id="UP000295497"/>
    </source>
</evidence>
<evidence type="ECO:0000313" key="7">
    <source>
        <dbReference type="EMBL" id="AUX34990.1"/>
    </source>
</evidence>
<feature type="region of interest" description="Disordered" evidence="4">
    <location>
        <begin position="450"/>
        <end position="509"/>
    </location>
</feature>
<dbReference type="Pfam" id="PF05954">
    <property type="entry name" value="Phage_GPD"/>
    <property type="match status" value="1"/>
</dbReference>
<evidence type="ECO:0000256" key="3">
    <source>
        <dbReference type="ARBA" id="ARBA00022525"/>
    </source>
</evidence>
<feature type="compositionally biased region" description="Basic and acidic residues" evidence="4">
    <location>
        <begin position="498"/>
        <end position="509"/>
    </location>
</feature>
<dbReference type="Proteomes" id="UP000295497">
    <property type="component" value="Chromosome"/>
</dbReference>
<comment type="similarity">
    <text evidence="2">Belongs to the VgrG protein family.</text>
</comment>
<dbReference type="Gene3D" id="4.10.220.110">
    <property type="match status" value="1"/>
</dbReference>
<feature type="compositionally biased region" description="Basic and acidic residues" evidence="4">
    <location>
        <begin position="472"/>
        <end position="484"/>
    </location>
</feature>
<accession>A0A4P2QWU4</accession>
<dbReference type="Gene3D" id="2.30.110.50">
    <property type="match status" value="1"/>
</dbReference>
<dbReference type="SUPFAM" id="SSF69255">
    <property type="entry name" value="gp5 N-terminal domain-like"/>
    <property type="match status" value="1"/>
</dbReference>
<dbReference type="InterPro" id="IPR006531">
    <property type="entry name" value="Gp5/Vgr_OB"/>
</dbReference>
<feature type="compositionally biased region" description="Gly residues" evidence="4">
    <location>
        <begin position="701"/>
        <end position="717"/>
    </location>
</feature>
<dbReference type="AlphaFoldDB" id="A0A4P2QWU4"/>
<comment type="subcellular location">
    <subcellularLocation>
        <location evidence="1">Secreted</location>
    </subcellularLocation>
</comment>
<dbReference type="InterPro" id="IPR006533">
    <property type="entry name" value="T6SS_Vgr_RhsGE"/>
</dbReference>
<dbReference type="Gene3D" id="2.40.50.230">
    <property type="entry name" value="Gp5 N-terminal domain"/>
    <property type="match status" value="1"/>
</dbReference>
<evidence type="ECO:0000259" key="6">
    <source>
        <dbReference type="Pfam" id="PF22178"/>
    </source>
</evidence>
<keyword evidence="3" id="KW-0964">Secreted</keyword>
<gene>
    <name evidence="7" type="ORF">SOCE836_071780</name>
</gene>
<proteinExistence type="inferred from homology"/>
<dbReference type="NCBIfam" id="TIGR03361">
    <property type="entry name" value="VI_Rhs_Vgr"/>
    <property type="match status" value="1"/>
</dbReference>
<dbReference type="NCBIfam" id="TIGR01646">
    <property type="entry name" value="vgr_GE"/>
    <property type="match status" value="1"/>
</dbReference>
<dbReference type="PANTHER" id="PTHR32305">
    <property type="match status" value="1"/>
</dbReference>
<dbReference type="InterPro" id="IPR050708">
    <property type="entry name" value="T6SS_VgrG/RHS"/>
</dbReference>
<feature type="compositionally biased region" description="Polar residues" evidence="4">
    <location>
        <begin position="485"/>
        <end position="497"/>
    </location>
</feature>
<dbReference type="EMBL" id="CP012672">
    <property type="protein sequence ID" value="AUX34990.1"/>
    <property type="molecule type" value="Genomic_DNA"/>
</dbReference>
<name>A0A4P2QWU4_SORCE</name>
<feature type="compositionally biased region" description="Low complexity" evidence="4">
    <location>
        <begin position="718"/>
        <end position="732"/>
    </location>
</feature>
<dbReference type="PANTHER" id="PTHR32305:SF15">
    <property type="entry name" value="PROTEIN RHSA-RELATED"/>
    <property type="match status" value="1"/>
</dbReference>
<feature type="domain" description="Gp5/Type VI secretion system Vgr protein OB-fold" evidence="5">
    <location>
        <begin position="374"/>
        <end position="439"/>
    </location>
</feature>
<dbReference type="GO" id="GO:0005576">
    <property type="term" value="C:extracellular region"/>
    <property type="evidence" value="ECO:0007669"/>
    <property type="project" value="UniProtKB-SubCell"/>
</dbReference>
<evidence type="ECO:0000256" key="1">
    <source>
        <dbReference type="ARBA" id="ARBA00004613"/>
    </source>
</evidence>
<dbReference type="SUPFAM" id="SSF69279">
    <property type="entry name" value="Phage tail proteins"/>
    <property type="match status" value="2"/>
</dbReference>
<dbReference type="Pfam" id="PF22178">
    <property type="entry name" value="Gp5_trimer_C"/>
    <property type="match status" value="1"/>
</dbReference>
<reference evidence="7 8" key="1">
    <citation type="submission" date="2015-09" db="EMBL/GenBank/DDBJ databases">
        <title>Sorangium comparison.</title>
        <authorList>
            <person name="Zaburannyi N."/>
            <person name="Bunk B."/>
            <person name="Overmann J."/>
            <person name="Mueller R."/>
        </authorList>
    </citation>
    <scope>NUCLEOTIDE SEQUENCE [LARGE SCALE GENOMIC DNA]</scope>
    <source>
        <strain evidence="7 8">So ce836</strain>
    </source>
</reference>
<evidence type="ECO:0000259" key="5">
    <source>
        <dbReference type="Pfam" id="PF04717"/>
    </source>
</evidence>
<dbReference type="InterPro" id="IPR054030">
    <property type="entry name" value="Gp5_Vgr_C"/>
</dbReference>
<dbReference type="InterPro" id="IPR017847">
    <property type="entry name" value="T6SS_RhsGE_Vgr_subset"/>
</dbReference>
<dbReference type="Pfam" id="PF04717">
    <property type="entry name" value="Phage_base_V"/>
    <property type="match status" value="1"/>
</dbReference>
<feature type="region of interest" description="Disordered" evidence="4">
    <location>
        <begin position="689"/>
        <end position="736"/>
    </location>
</feature>